<comment type="caution">
    <text evidence="1">The sequence shown here is derived from an EMBL/GenBank/DDBJ whole genome shotgun (WGS) entry which is preliminary data.</text>
</comment>
<organism evidence="1 2">
    <name type="scientific">Candidatus Daviesbacteria bacterium RIFCSPHIGHO2_01_FULL_40_11</name>
    <dbReference type="NCBI Taxonomy" id="1797762"/>
    <lineage>
        <taxon>Bacteria</taxon>
        <taxon>Candidatus Daviesiibacteriota</taxon>
    </lineage>
</organism>
<dbReference type="Proteomes" id="UP000177555">
    <property type="component" value="Unassembled WGS sequence"/>
</dbReference>
<accession>A0A1F5JM07</accession>
<proteinExistence type="predicted"/>
<gene>
    <name evidence="1" type="ORF">A2867_02255</name>
</gene>
<evidence type="ECO:0008006" key="3">
    <source>
        <dbReference type="Google" id="ProtNLM"/>
    </source>
</evidence>
<sequence>MVIIAILLAIFILKNAPPTNQGNNTGDSRVSLPEAKAKIDINKSFSFPLKDQKGEEVSRIDYSIIDASLQDQIVSKGKSYTTIKGRTILVLNLKITNQYDKSIEISSRDYVRLSINGSTELLAADIHNDPVTIQAISTKYTRLGFPIYDADKNLKVLVGEIGGGKEEVAINF</sequence>
<protein>
    <recommendedName>
        <fullName evidence="3">DUF4352 domain-containing protein</fullName>
    </recommendedName>
</protein>
<evidence type="ECO:0000313" key="2">
    <source>
        <dbReference type="Proteomes" id="UP000177555"/>
    </source>
</evidence>
<dbReference type="AlphaFoldDB" id="A0A1F5JM07"/>
<evidence type="ECO:0000313" key="1">
    <source>
        <dbReference type="EMBL" id="OGE29655.1"/>
    </source>
</evidence>
<reference evidence="1 2" key="1">
    <citation type="journal article" date="2016" name="Nat. Commun.">
        <title>Thousands of microbial genomes shed light on interconnected biogeochemical processes in an aquifer system.</title>
        <authorList>
            <person name="Anantharaman K."/>
            <person name="Brown C.T."/>
            <person name="Hug L.A."/>
            <person name="Sharon I."/>
            <person name="Castelle C.J."/>
            <person name="Probst A.J."/>
            <person name="Thomas B.C."/>
            <person name="Singh A."/>
            <person name="Wilkins M.J."/>
            <person name="Karaoz U."/>
            <person name="Brodie E.L."/>
            <person name="Williams K.H."/>
            <person name="Hubbard S.S."/>
            <person name="Banfield J.F."/>
        </authorList>
    </citation>
    <scope>NUCLEOTIDE SEQUENCE [LARGE SCALE GENOMIC DNA]</scope>
</reference>
<name>A0A1F5JM07_9BACT</name>
<dbReference type="EMBL" id="MFCP01000003">
    <property type="protein sequence ID" value="OGE29655.1"/>
    <property type="molecule type" value="Genomic_DNA"/>
</dbReference>